<dbReference type="PANTHER" id="PTHR33570">
    <property type="entry name" value="4-CARBOXYMUCONOLACTONE DECARBOXYLASE FAMILY PROTEIN"/>
    <property type="match status" value="1"/>
</dbReference>
<dbReference type="SUPFAM" id="SSF69118">
    <property type="entry name" value="AhpD-like"/>
    <property type="match status" value="2"/>
</dbReference>
<evidence type="ECO:0000259" key="1">
    <source>
        <dbReference type="Pfam" id="PF02627"/>
    </source>
</evidence>
<feature type="domain" description="Carboxymuconolactone decarboxylase-like" evidence="1">
    <location>
        <begin position="36"/>
        <end position="117"/>
    </location>
</feature>
<dbReference type="Gene3D" id="1.20.1290.10">
    <property type="entry name" value="AhpD-like"/>
    <property type="match status" value="3"/>
</dbReference>
<gene>
    <name evidence="2" type="ordered locus">Bamb_6219</name>
</gene>
<protein>
    <submittedName>
        <fullName evidence="2">Carboxymuconolactone decarboxylase</fullName>
    </submittedName>
</protein>
<dbReference type="PANTHER" id="PTHR33570:SF10">
    <property type="entry name" value="GAMMA-CARBOXYMUCONOLACTONE DECARBOXYLASE"/>
    <property type="match status" value="1"/>
</dbReference>
<dbReference type="Proteomes" id="UP000000662">
    <property type="component" value="Chromosome 3"/>
</dbReference>
<dbReference type="EMBL" id="CP000442">
    <property type="protein sequence ID" value="ABI91763.1"/>
    <property type="molecule type" value="Genomic_DNA"/>
</dbReference>
<dbReference type="GO" id="GO:0051920">
    <property type="term" value="F:peroxiredoxin activity"/>
    <property type="evidence" value="ECO:0007669"/>
    <property type="project" value="InterPro"/>
</dbReference>
<feature type="domain" description="Carboxymuconolactone decarboxylase-like" evidence="1">
    <location>
        <begin position="156"/>
        <end position="221"/>
    </location>
</feature>
<accession>Q0B260</accession>
<name>Q0B260_BURCM</name>
<dbReference type="eggNOG" id="COG0599">
    <property type="taxonomic scope" value="Bacteria"/>
</dbReference>
<dbReference type="AlphaFoldDB" id="Q0B260"/>
<evidence type="ECO:0000313" key="3">
    <source>
        <dbReference type="Proteomes" id="UP000000662"/>
    </source>
</evidence>
<dbReference type="InterPro" id="IPR003779">
    <property type="entry name" value="CMD-like"/>
</dbReference>
<reference evidence="2" key="1">
    <citation type="submission" date="2006-08" db="EMBL/GenBank/DDBJ databases">
        <title>Complete sequence of Chromosome 3 of Burkholderia cepacia AMMD.</title>
        <authorList>
            <consortium name="US DOE Joint Genome Institute"/>
            <person name="Copeland A."/>
            <person name="Lucas S."/>
            <person name="Lapidus A."/>
            <person name="Barry K."/>
            <person name="Detter J.C."/>
            <person name="Glavina del Rio T."/>
            <person name="Hammon N."/>
            <person name="Israni S."/>
            <person name="Pitluck S."/>
            <person name="Bruce D."/>
            <person name="Chain P."/>
            <person name="Malfatti S."/>
            <person name="Shin M."/>
            <person name="Vergez L."/>
            <person name="Schmutz J."/>
            <person name="Larimer F."/>
            <person name="Land M."/>
            <person name="Hauser L."/>
            <person name="Kyrpides N."/>
            <person name="Kim E."/>
            <person name="Parke J."/>
            <person name="Coenye T."/>
            <person name="Konstantinidis K."/>
            <person name="Ramette A."/>
            <person name="Tiedje J."/>
            <person name="Richardson P."/>
        </authorList>
    </citation>
    <scope>NUCLEOTIDE SEQUENCE</scope>
    <source>
        <strain evidence="2">AMMD</strain>
    </source>
</reference>
<dbReference type="InterPro" id="IPR029032">
    <property type="entry name" value="AhpD-like"/>
</dbReference>
<sequence length="363" mass="38890">MHAKTISRHKIGMSVIHAIGSEGFSDLSAALDSLDPDFKRLLIEGAYADIIARPNLSLKHRELVTVAVLTTMGNADSPLKYHAAGMLNTGWAPEAVLATVLQTLEYAGVPVAMAGVRHVVTVLRARGITIGQAANPFEPYSSAVACTRELRQHHLEALTPKERELATLGIVIALENQHAAVRQHLNACLHVGWTRHELTEVLIQLTGYIGWPLVLSMSRIALDVFAAAEQAHVAPTQARTERDRYAHAAPVHAADIPPELARHLDQPGASTSSVDSVEHAKARHLTAIACLTCLARNADTEALVMHIRDARLLGASRHEIVNTITGALPYAGVLATQSALAEANRLFASTDLHAAATHENAAA</sequence>
<dbReference type="PATRIC" id="fig|339670.21.peg.6084"/>
<dbReference type="KEGG" id="bam:Bamb_6219"/>
<organism evidence="2 3">
    <name type="scientific">Burkholderia ambifaria (strain ATCC BAA-244 / DSM 16087 / CCUG 44356 / LMG 19182 / AMMD)</name>
    <name type="common">Burkholderia cepacia (strain AMMD)</name>
    <dbReference type="NCBI Taxonomy" id="339670"/>
    <lineage>
        <taxon>Bacteria</taxon>
        <taxon>Pseudomonadati</taxon>
        <taxon>Pseudomonadota</taxon>
        <taxon>Betaproteobacteria</taxon>
        <taxon>Burkholderiales</taxon>
        <taxon>Burkholderiaceae</taxon>
        <taxon>Burkholderia</taxon>
        <taxon>Burkholderia cepacia complex</taxon>
    </lineage>
</organism>
<evidence type="ECO:0000313" key="2">
    <source>
        <dbReference type="EMBL" id="ABI91763.1"/>
    </source>
</evidence>
<proteinExistence type="predicted"/>
<keyword evidence="3" id="KW-1185">Reference proteome</keyword>
<dbReference type="InterPro" id="IPR052512">
    <property type="entry name" value="4CMD/NDH-1_regulator"/>
</dbReference>
<dbReference type="Pfam" id="PF02627">
    <property type="entry name" value="CMD"/>
    <property type="match status" value="2"/>
</dbReference>